<feature type="region of interest" description="Disordered" evidence="1">
    <location>
        <begin position="94"/>
        <end position="136"/>
    </location>
</feature>
<feature type="compositionally biased region" description="Basic residues" evidence="1">
    <location>
        <begin position="107"/>
        <end position="117"/>
    </location>
</feature>
<organism evidence="3">
    <name type="scientific">Gibberella zeae</name>
    <name type="common">Wheat head blight fungus</name>
    <name type="synonym">Fusarium graminearum</name>
    <dbReference type="NCBI Taxonomy" id="5518"/>
    <lineage>
        <taxon>Eukaryota</taxon>
        <taxon>Fungi</taxon>
        <taxon>Dikarya</taxon>
        <taxon>Ascomycota</taxon>
        <taxon>Pezizomycotina</taxon>
        <taxon>Sordariomycetes</taxon>
        <taxon>Hypocreomycetidae</taxon>
        <taxon>Hypocreales</taxon>
        <taxon>Nectriaceae</taxon>
        <taxon>Fusarium</taxon>
    </lineage>
</organism>
<protein>
    <submittedName>
        <fullName evidence="3">Uncharacterized protein</fullName>
    </submittedName>
</protein>
<evidence type="ECO:0000313" key="2">
    <source>
        <dbReference type="EMBL" id="CAG1988924.1"/>
    </source>
</evidence>
<sequence>MSHKTGQSDETCHFGGGAALFSIALVAASQRSTNGPQLARRSLPELEAAACGGKGLFNLIHVNCNNHVLSLRSRGFCGYVNTVEKVHVKSFKSHSHSEWLRQGEKRSQRRRKEKGKKGGVYQQNLPSHPSGPKIREREGVRTECLVWSSHGSQATAQSQGRAAANAGLRRPLGVDPPFKPLGVEADAPMRLCV</sequence>
<dbReference type="EMBL" id="CAAKMV010000163">
    <property type="protein sequence ID" value="VIO62707.1"/>
    <property type="molecule type" value="Genomic_DNA"/>
</dbReference>
<dbReference type="AlphaFoldDB" id="A0A4E9EIM8"/>
<dbReference type="EMBL" id="CAJPIJ010000146">
    <property type="protein sequence ID" value="CAG1988924.1"/>
    <property type="molecule type" value="Genomic_DNA"/>
</dbReference>
<proteinExistence type="predicted"/>
<feature type="compositionally biased region" description="Basic and acidic residues" evidence="1">
    <location>
        <begin position="95"/>
        <end position="106"/>
    </location>
</feature>
<evidence type="ECO:0000313" key="3">
    <source>
        <dbReference type="EMBL" id="VIO62707.1"/>
    </source>
</evidence>
<evidence type="ECO:0000256" key="1">
    <source>
        <dbReference type="SAM" id="MobiDB-lite"/>
    </source>
</evidence>
<reference evidence="3" key="1">
    <citation type="submission" date="2019-04" db="EMBL/GenBank/DDBJ databases">
        <authorList>
            <person name="Melise S."/>
            <person name="Noan J."/>
            <person name="Okalmin O."/>
        </authorList>
    </citation>
    <scope>NUCLEOTIDE SEQUENCE</scope>
    <source>
        <strain evidence="3">FN9</strain>
    </source>
</reference>
<reference evidence="2" key="2">
    <citation type="submission" date="2021-03" db="EMBL/GenBank/DDBJ databases">
        <authorList>
            <person name="Alouane T."/>
            <person name="Langin T."/>
            <person name="Bonhomme L."/>
        </authorList>
    </citation>
    <scope>NUCLEOTIDE SEQUENCE</scope>
    <source>
        <strain evidence="2">MDC_Fg202</strain>
    </source>
</reference>
<name>A0A4E9EIM8_GIBZA</name>
<accession>A0A4E9EIM8</accession>
<gene>
    <name evidence="3" type="ORF">FUG_LOCUS477646</name>
    <name evidence="2" type="ORF">MDCFG202_LOCUS306982</name>
</gene>
<dbReference type="Proteomes" id="UP000746612">
    <property type="component" value="Unassembled WGS sequence"/>
</dbReference>